<organism evidence="1 2">
    <name type="scientific">Klebsiella phage vB_Kpn_F48</name>
    <dbReference type="NCBI Taxonomy" id="2070028"/>
    <lineage>
        <taxon>Viruses</taxon>
        <taxon>Duplodnaviria</taxon>
        <taxon>Heunggongvirae</taxon>
        <taxon>Uroviricota</taxon>
        <taxon>Caudoviricetes</taxon>
        <taxon>Marfavirus</taxon>
        <taxon>Marfavirus F48</taxon>
    </lineage>
</organism>
<protein>
    <submittedName>
        <fullName evidence="1">Uncharacterized protein</fullName>
    </submittedName>
</protein>
<sequence length="105" mass="12342">MKDEIIVLNEAKGEEDLEWMLYEFMVKRANEFGIDWAVQNAYGENEVVIKGVAYTVQWQYVGLEPADYKEIRNKETGEVDYDPVGPWSWDYGGPDFEVSSYWRDE</sequence>
<dbReference type="EMBL" id="MG746602">
    <property type="protein sequence ID" value="AUO78690.1"/>
    <property type="molecule type" value="Genomic_DNA"/>
</dbReference>
<evidence type="ECO:0000313" key="1">
    <source>
        <dbReference type="EMBL" id="AUO78690.1"/>
    </source>
</evidence>
<gene>
    <name evidence="1" type="ORF">vBKpnF48_65</name>
</gene>
<keyword evidence="2" id="KW-1185">Reference proteome</keyword>
<evidence type="ECO:0000313" key="2">
    <source>
        <dbReference type="Proteomes" id="UP000240294"/>
    </source>
</evidence>
<name>A0A2I6UFE1_9CAUD</name>
<proteinExistence type="predicted"/>
<accession>A0A2I6UFE1</accession>
<reference evidence="2" key="1">
    <citation type="submission" date="2018-01" db="EMBL/GenBank/DDBJ databases">
        <title>Direct submission.</title>
        <authorList>
            <person name="Ciacci N."/>
        </authorList>
    </citation>
    <scope>NUCLEOTIDE SEQUENCE [LARGE SCALE GENOMIC DNA]</scope>
</reference>
<dbReference type="Proteomes" id="UP000240294">
    <property type="component" value="Genome"/>
</dbReference>